<name>A0ABR7MQY3_9FIRM</name>
<dbReference type="NCBIfam" id="TIGR00128">
    <property type="entry name" value="fabD"/>
    <property type="match status" value="1"/>
</dbReference>
<dbReference type="PANTHER" id="PTHR42681">
    <property type="entry name" value="MALONYL-COA-ACYL CARRIER PROTEIN TRANSACYLASE, MITOCHONDRIAL"/>
    <property type="match status" value="1"/>
</dbReference>
<dbReference type="EMBL" id="JACRSW010000001">
    <property type="protein sequence ID" value="MBC8556123.1"/>
    <property type="molecule type" value="Genomic_DNA"/>
</dbReference>
<organism evidence="6 7">
    <name type="scientific">Jutongia hominis</name>
    <dbReference type="NCBI Taxonomy" id="2763664"/>
    <lineage>
        <taxon>Bacteria</taxon>
        <taxon>Bacillati</taxon>
        <taxon>Bacillota</taxon>
        <taxon>Clostridia</taxon>
        <taxon>Lachnospirales</taxon>
        <taxon>Lachnospiraceae</taxon>
        <taxon>Jutongia</taxon>
    </lineage>
</organism>
<evidence type="ECO:0000259" key="5">
    <source>
        <dbReference type="SMART" id="SM00827"/>
    </source>
</evidence>
<evidence type="ECO:0000313" key="7">
    <source>
        <dbReference type="Proteomes" id="UP000637513"/>
    </source>
</evidence>
<dbReference type="InterPro" id="IPR016036">
    <property type="entry name" value="Malonyl_transacylase_ACP-bd"/>
</dbReference>
<dbReference type="RefSeq" id="WP_249302054.1">
    <property type="nucleotide sequence ID" value="NZ_JACRSW010000001.1"/>
</dbReference>
<proteinExistence type="inferred from homology"/>
<evidence type="ECO:0000256" key="3">
    <source>
        <dbReference type="ARBA" id="ARBA00048462"/>
    </source>
</evidence>
<protein>
    <recommendedName>
        <fullName evidence="4">Malonyl CoA-acyl carrier protein transacylase</fullName>
        <ecNumber evidence="4">2.3.1.39</ecNumber>
    </recommendedName>
</protein>
<keyword evidence="7" id="KW-1185">Reference proteome</keyword>
<evidence type="ECO:0000313" key="6">
    <source>
        <dbReference type="EMBL" id="MBC8556123.1"/>
    </source>
</evidence>
<keyword evidence="1 4" id="KW-0808">Transferase</keyword>
<reference evidence="6 7" key="1">
    <citation type="submission" date="2020-08" db="EMBL/GenBank/DDBJ databases">
        <title>Genome public.</title>
        <authorList>
            <person name="Liu C."/>
            <person name="Sun Q."/>
        </authorList>
    </citation>
    <scope>NUCLEOTIDE SEQUENCE [LARGE SCALE GENOMIC DNA]</scope>
    <source>
        <strain evidence="6 7">BX3</strain>
    </source>
</reference>
<accession>A0ABR7MQY3</accession>
<keyword evidence="2 4" id="KW-0012">Acyltransferase</keyword>
<dbReference type="Proteomes" id="UP000637513">
    <property type="component" value="Unassembled WGS sequence"/>
</dbReference>
<dbReference type="PIRSF" id="PIRSF000446">
    <property type="entry name" value="Mct"/>
    <property type="match status" value="1"/>
</dbReference>
<dbReference type="InterPro" id="IPR024925">
    <property type="entry name" value="Malonyl_CoA-ACP_transAc"/>
</dbReference>
<dbReference type="SMART" id="SM00827">
    <property type="entry name" value="PKS_AT"/>
    <property type="match status" value="1"/>
</dbReference>
<gene>
    <name evidence="6" type="primary">fabD</name>
    <name evidence="6" type="ORF">H8700_00105</name>
</gene>
<dbReference type="PANTHER" id="PTHR42681:SF1">
    <property type="entry name" value="MALONYL-COA-ACYL CARRIER PROTEIN TRANSACYLASE, MITOCHONDRIAL"/>
    <property type="match status" value="1"/>
</dbReference>
<dbReference type="EC" id="2.3.1.39" evidence="4"/>
<evidence type="ECO:0000256" key="2">
    <source>
        <dbReference type="ARBA" id="ARBA00023315"/>
    </source>
</evidence>
<dbReference type="InterPro" id="IPR001227">
    <property type="entry name" value="Ac_transferase_dom_sf"/>
</dbReference>
<sequence>MRTVFMFSGQGAQYAGMGKDLYQNHSVAKEIFDRADEVLGYSIKDICFQDEEKLGETEFAQPAILTMSIAAMKVLEEQGVRAEMTAGLSLGEYSAYVASGAMEFEEAVALVQKRGKFMAEAVPSGEGAMYAIIGLDTELVEEACKEAVDAGLGLAIPANYNAPGQIVIAGAAKAVEKAAKLAKEKGAKLAVKLKVSGPFHTPMLDPAAKKLSVELRKLHMKPMHIPVYTNVDAQLVESEDQIIPILEKQIVSPVRFSDIIQKMYDKGADTFIELGPGKSLCGFVKRTVKGVSILNVEDCATLDKTMKKLHELV</sequence>
<dbReference type="Pfam" id="PF00698">
    <property type="entry name" value="Acyl_transf_1"/>
    <property type="match status" value="1"/>
</dbReference>
<dbReference type="GO" id="GO:0004314">
    <property type="term" value="F:[acyl-carrier-protein] S-malonyltransferase activity"/>
    <property type="evidence" value="ECO:0007669"/>
    <property type="project" value="UniProtKB-EC"/>
</dbReference>
<dbReference type="Gene3D" id="3.40.366.10">
    <property type="entry name" value="Malonyl-Coenzyme A Acyl Carrier Protein, domain 2"/>
    <property type="match status" value="1"/>
</dbReference>
<dbReference type="Gene3D" id="3.30.70.250">
    <property type="entry name" value="Malonyl-CoA ACP transacylase, ACP-binding"/>
    <property type="match status" value="1"/>
</dbReference>
<comment type="caution">
    <text evidence="6">The sequence shown here is derived from an EMBL/GenBank/DDBJ whole genome shotgun (WGS) entry which is preliminary data.</text>
</comment>
<dbReference type="SUPFAM" id="SSF52151">
    <property type="entry name" value="FabD/lysophospholipase-like"/>
    <property type="match status" value="1"/>
</dbReference>
<dbReference type="InterPro" id="IPR050858">
    <property type="entry name" value="Mal-CoA-ACP_Trans/PKS_FabD"/>
</dbReference>
<dbReference type="InterPro" id="IPR004410">
    <property type="entry name" value="Malonyl_CoA-ACP_transAc_FabD"/>
</dbReference>
<dbReference type="SUPFAM" id="SSF55048">
    <property type="entry name" value="Probable ACP-binding domain of malonyl-CoA ACP transacylase"/>
    <property type="match status" value="1"/>
</dbReference>
<feature type="domain" description="Malonyl-CoA:ACP transacylase (MAT)" evidence="5">
    <location>
        <begin position="6"/>
        <end position="306"/>
    </location>
</feature>
<evidence type="ECO:0000256" key="1">
    <source>
        <dbReference type="ARBA" id="ARBA00022679"/>
    </source>
</evidence>
<comment type="similarity">
    <text evidence="4">Belongs to the fabD family.</text>
</comment>
<comment type="catalytic activity">
    <reaction evidence="3 4">
        <text>holo-[ACP] + malonyl-CoA = malonyl-[ACP] + CoA</text>
        <dbReference type="Rhea" id="RHEA:41792"/>
        <dbReference type="Rhea" id="RHEA-COMP:9623"/>
        <dbReference type="Rhea" id="RHEA-COMP:9685"/>
        <dbReference type="ChEBI" id="CHEBI:57287"/>
        <dbReference type="ChEBI" id="CHEBI:57384"/>
        <dbReference type="ChEBI" id="CHEBI:64479"/>
        <dbReference type="ChEBI" id="CHEBI:78449"/>
        <dbReference type="EC" id="2.3.1.39"/>
    </reaction>
</comment>
<dbReference type="InterPro" id="IPR016035">
    <property type="entry name" value="Acyl_Trfase/lysoPLipase"/>
</dbReference>
<evidence type="ECO:0000256" key="4">
    <source>
        <dbReference type="PIRNR" id="PIRNR000446"/>
    </source>
</evidence>
<dbReference type="InterPro" id="IPR014043">
    <property type="entry name" value="Acyl_transferase_dom"/>
</dbReference>